<keyword evidence="1" id="KW-1133">Transmembrane helix</keyword>
<sequence>MLGSKKRTVFLVQTKGGFFPTGYFKIVDKNSQLAIDTIFLNCLYLIQMIMIFNIIKMINEFVKKTSAYKNNKIVYLDADSWLPKRRRFKIAEKYGKRGRSSPLIKKRQAP</sequence>
<dbReference type="Proteomes" id="UP000319671">
    <property type="component" value="Unassembled WGS sequence"/>
</dbReference>
<keyword evidence="1" id="KW-0812">Transmembrane</keyword>
<proteinExistence type="predicted"/>
<accession>A0A561CWZ9</accession>
<evidence type="ECO:0000313" key="3">
    <source>
        <dbReference type="Proteomes" id="UP000319671"/>
    </source>
</evidence>
<protein>
    <submittedName>
        <fullName evidence="2">Uncharacterized protein</fullName>
    </submittedName>
</protein>
<evidence type="ECO:0000313" key="2">
    <source>
        <dbReference type="EMBL" id="TWD95726.1"/>
    </source>
</evidence>
<keyword evidence="3" id="KW-1185">Reference proteome</keyword>
<gene>
    <name evidence="2" type="ORF">FB550_11288</name>
</gene>
<dbReference type="RefSeq" id="WP_186446580.1">
    <property type="nucleotide sequence ID" value="NZ_VIVN01000012.1"/>
</dbReference>
<name>A0A561CWZ9_9BACI</name>
<reference evidence="2 3" key="1">
    <citation type="submission" date="2019-06" db="EMBL/GenBank/DDBJ databases">
        <title>Sorghum-associated microbial communities from plants grown in Nebraska, USA.</title>
        <authorList>
            <person name="Schachtman D."/>
        </authorList>
    </citation>
    <scope>NUCLEOTIDE SEQUENCE [LARGE SCALE GENOMIC DNA]</scope>
    <source>
        <strain evidence="2 3">2482</strain>
    </source>
</reference>
<evidence type="ECO:0000256" key="1">
    <source>
        <dbReference type="SAM" id="Phobius"/>
    </source>
</evidence>
<feature type="transmembrane region" description="Helical" evidence="1">
    <location>
        <begin position="33"/>
        <end position="55"/>
    </location>
</feature>
<keyword evidence="1" id="KW-0472">Membrane</keyword>
<comment type="caution">
    <text evidence="2">The sequence shown here is derived from an EMBL/GenBank/DDBJ whole genome shotgun (WGS) entry which is preliminary data.</text>
</comment>
<dbReference type="AlphaFoldDB" id="A0A561CWZ9"/>
<dbReference type="EMBL" id="VIVN01000012">
    <property type="protein sequence ID" value="TWD95726.1"/>
    <property type="molecule type" value="Genomic_DNA"/>
</dbReference>
<organism evidence="2 3">
    <name type="scientific">Neobacillus bataviensis</name>
    <dbReference type="NCBI Taxonomy" id="220685"/>
    <lineage>
        <taxon>Bacteria</taxon>
        <taxon>Bacillati</taxon>
        <taxon>Bacillota</taxon>
        <taxon>Bacilli</taxon>
        <taxon>Bacillales</taxon>
        <taxon>Bacillaceae</taxon>
        <taxon>Neobacillus</taxon>
    </lineage>
</organism>